<accession>A0A1A0D6H5</accession>
<dbReference type="Gene3D" id="1.20.1560.10">
    <property type="entry name" value="ABC transporter type 1, transmembrane domain"/>
    <property type="match status" value="1"/>
</dbReference>
<dbReference type="CDD" id="cd03223">
    <property type="entry name" value="ABCD_peroxisomal_ALDP"/>
    <property type="match status" value="1"/>
</dbReference>
<sequence length="576" mass="65550">MKQLFQMMGDLWFLSRPYFSSEDRKKAWLLIIAVLGLTLLMVGLDVWQSFSRNIYYTALQQKDLSTFLRGLFWYSRTSEGFVPGFFLIAIPALLAGVYATYLQQLLQLRWRTWMTRSMSQQWLHQNTAFLIAMQAANMDIGADNPDQRIQEDIDRFAADTLTQFTSLFSNLITLVSYIGLLWVLSGPLVIFGLRIPGYFLWVALIYSIMATIITHFCGRKLINLQTQQQKVEADFRYALVHIRNHAASIALTGGSKREQGALTSRFTAVYDNFFLIMKRSKWLGLLTSGLEVLSGNFALLVGSVRYFAGKISFGTLMQLVLAFSRVQGALGWIASSYSSLAEWRANVIRLAMFQRMMVRAKEYEQTIERQTIPDLSDMILQNVDVFKPDGSILLQNVSLTLPHGQSIALAGPSGIGKSTLLRVMANIWPFASGCIHQPQLRMMFMPQRPYLPLGNLKQILCYPLEAENYDDTVLQQILRQIGLPQLAPRLKDEEVWEQTLSSGEQQRLMFGRILLNKPDWVFLDEATSNLDETAENILYAHLRQSLPNITIVSVTHKPSLQAQHNLIIDISRFKSA</sequence>
<dbReference type="InterPro" id="IPR017871">
    <property type="entry name" value="ABC_transporter-like_CS"/>
</dbReference>
<feature type="domain" description="ABC transmembrane type-1" evidence="10">
    <location>
        <begin position="28"/>
        <end position="342"/>
    </location>
</feature>
<dbReference type="GO" id="GO:0005886">
    <property type="term" value="C:plasma membrane"/>
    <property type="evidence" value="ECO:0007669"/>
    <property type="project" value="UniProtKB-SubCell"/>
</dbReference>
<evidence type="ECO:0000256" key="4">
    <source>
        <dbReference type="ARBA" id="ARBA00022741"/>
    </source>
</evidence>
<feature type="transmembrane region" description="Helical" evidence="8">
    <location>
        <begin position="27"/>
        <end position="47"/>
    </location>
</feature>
<organism evidence="11 12">
    <name type="scientific">Acetobacter pasteurianus</name>
    <name type="common">Acetobacter turbidans</name>
    <dbReference type="NCBI Taxonomy" id="438"/>
    <lineage>
        <taxon>Bacteria</taxon>
        <taxon>Pseudomonadati</taxon>
        <taxon>Pseudomonadota</taxon>
        <taxon>Alphaproteobacteria</taxon>
        <taxon>Acetobacterales</taxon>
        <taxon>Acetobacteraceae</taxon>
        <taxon>Acetobacter</taxon>
    </lineage>
</organism>
<feature type="transmembrane region" description="Helical" evidence="8">
    <location>
        <begin position="81"/>
        <end position="101"/>
    </location>
</feature>
<proteinExistence type="predicted"/>
<feature type="domain" description="ABC transporter" evidence="9">
    <location>
        <begin position="378"/>
        <end position="576"/>
    </location>
</feature>
<dbReference type="SUPFAM" id="SSF90123">
    <property type="entry name" value="ABC transporter transmembrane region"/>
    <property type="match status" value="1"/>
</dbReference>
<feature type="transmembrane region" description="Helical" evidence="8">
    <location>
        <begin position="171"/>
        <end position="192"/>
    </location>
</feature>
<name>A0A1A0D6H5_ACEPA</name>
<evidence type="ECO:0000256" key="7">
    <source>
        <dbReference type="ARBA" id="ARBA00023136"/>
    </source>
</evidence>
<evidence type="ECO:0000256" key="5">
    <source>
        <dbReference type="ARBA" id="ARBA00022840"/>
    </source>
</evidence>
<evidence type="ECO:0000256" key="1">
    <source>
        <dbReference type="ARBA" id="ARBA00004651"/>
    </source>
</evidence>
<dbReference type="RefSeq" id="WP_081273936.1">
    <property type="nucleotide sequence ID" value="NZ_LYUD01000122.1"/>
</dbReference>
<keyword evidence="6 8" id="KW-1133">Transmembrane helix</keyword>
<reference evidence="11 12" key="1">
    <citation type="submission" date="2016-05" db="EMBL/GenBank/DDBJ databases">
        <title>Genome sequencing of Acetobacter pasteurianus strain SRCM100623.</title>
        <authorList>
            <person name="Song Y.R."/>
        </authorList>
    </citation>
    <scope>NUCLEOTIDE SEQUENCE [LARGE SCALE GENOMIC DNA]</scope>
    <source>
        <strain evidence="11 12">SRCM100623</strain>
    </source>
</reference>
<keyword evidence="5 11" id="KW-0067">ATP-binding</keyword>
<dbReference type="InterPro" id="IPR036640">
    <property type="entry name" value="ABC1_TM_sf"/>
</dbReference>
<feature type="transmembrane region" description="Helical" evidence="8">
    <location>
        <begin position="198"/>
        <end position="218"/>
    </location>
</feature>
<dbReference type="InterPro" id="IPR050835">
    <property type="entry name" value="ABC_transporter_sub-D"/>
</dbReference>
<dbReference type="PROSITE" id="PS00211">
    <property type="entry name" value="ABC_TRANSPORTER_1"/>
    <property type="match status" value="1"/>
</dbReference>
<keyword evidence="7 8" id="KW-0472">Membrane</keyword>
<dbReference type="InterPro" id="IPR011527">
    <property type="entry name" value="ABC1_TM_dom"/>
</dbReference>
<comment type="caution">
    <text evidence="11">The sequence shown here is derived from an EMBL/GenBank/DDBJ whole genome shotgun (WGS) entry which is preliminary data.</text>
</comment>
<dbReference type="InterPro" id="IPR003593">
    <property type="entry name" value="AAA+_ATPase"/>
</dbReference>
<dbReference type="AlphaFoldDB" id="A0A1A0D6H5"/>
<keyword evidence="3 8" id="KW-0812">Transmembrane</keyword>
<gene>
    <name evidence="11" type="ORF">SRCM100623_02300</name>
</gene>
<comment type="subcellular location">
    <subcellularLocation>
        <location evidence="1">Cell membrane</location>
        <topology evidence="1">Multi-pass membrane protein</topology>
    </subcellularLocation>
</comment>
<dbReference type="InterPro" id="IPR003439">
    <property type="entry name" value="ABC_transporter-like_ATP-bd"/>
</dbReference>
<dbReference type="PROSITE" id="PS50929">
    <property type="entry name" value="ABC_TM1F"/>
    <property type="match status" value="1"/>
</dbReference>
<evidence type="ECO:0000313" key="12">
    <source>
        <dbReference type="Proteomes" id="UP000093796"/>
    </source>
</evidence>
<dbReference type="InterPro" id="IPR027417">
    <property type="entry name" value="P-loop_NTPase"/>
</dbReference>
<dbReference type="GO" id="GO:0016887">
    <property type="term" value="F:ATP hydrolysis activity"/>
    <property type="evidence" value="ECO:0007669"/>
    <property type="project" value="InterPro"/>
</dbReference>
<dbReference type="Gene3D" id="3.40.50.300">
    <property type="entry name" value="P-loop containing nucleotide triphosphate hydrolases"/>
    <property type="match status" value="1"/>
</dbReference>
<feature type="transmembrane region" description="Helical" evidence="8">
    <location>
        <begin position="282"/>
        <end position="307"/>
    </location>
</feature>
<dbReference type="OrthoDB" id="9810134at2"/>
<dbReference type="Pfam" id="PF06472">
    <property type="entry name" value="ABC_membrane_2"/>
    <property type="match status" value="1"/>
</dbReference>
<dbReference type="EMBL" id="LYUD01000122">
    <property type="protein sequence ID" value="OAZ70421.1"/>
    <property type="molecule type" value="Genomic_DNA"/>
</dbReference>
<dbReference type="PANTHER" id="PTHR11384">
    <property type="entry name" value="ATP-BINDING CASSETTE, SUB-FAMILY D MEMBER"/>
    <property type="match status" value="1"/>
</dbReference>
<dbReference type="PATRIC" id="fig|438.15.peg.2546"/>
<evidence type="ECO:0000259" key="10">
    <source>
        <dbReference type="PROSITE" id="PS50929"/>
    </source>
</evidence>
<keyword evidence="2" id="KW-0813">Transport</keyword>
<evidence type="ECO:0000313" key="11">
    <source>
        <dbReference type="EMBL" id="OAZ70421.1"/>
    </source>
</evidence>
<dbReference type="Pfam" id="PF00005">
    <property type="entry name" value="ABC_tran"/>
    <property type="match status" value="1"/>
</dbReference>
<protein>
    <submittedName>
        <fullName evidence="11">Putative ABC transporter ATP-binding protein</fullName>
    </submittedName>
</protein>
<dbReference type="SUPFAM" id="SSF52540">
    <property type="entry name" value="P-loop containing nucleoside triphosphate hydrolases"/>
    <property type="match status" value="1"/>
</dbReference>
<evidence type="ECO:0000256" key="6">
    <source>
        <dbReference type="ARBA" id="ARBA00022989"/>
    </source>
</evidence>
<evidence type="ECO:0000256" key="2">
    <source>
        <dbReference type="ARBA" id="ARBA00022448"/>
    </source>
</evidence>
<dbReference type="Proteomes" id="UP000093796">
    <property type="component" value="Unassembled WGS sequence"/>
</dbReference>
<evidence type="ECO:0000256" key="8">
    <source>
        <dbReference type="SAM" id="Phobius"/>
    </source>
</evidence>
<dbReference type="GO" id="GO:0005524">
    <property type="term" value="F:ATP binding"/>
    <property type="evidence" value="ECO:0007669"/>
    <property type="project" value="UniProtKB-KW"/>
</dbReference>
<dbReference type="PANTHER" id="PTHR11384:SF59">
    <property type="entry name" value="LYSOSOMAL COBALAMIN TRANSPORTER ABCD4"/>
    <property type="match status" value="1"/>
</dbReference>
<dbReference type="PROSITE" id="PS50893">
    <property type="entry name" value="ABC_TRANSPORTER_2"/>
    <property type="match status" value="1"/>
</dbReference>
<evidence type="ECO:0000259" key="9">
    <source>
        <dbReference type="PROSITE" id="PS50893"/>
    </source>
</evidence>
<dbReference type="SMART" id="SM00382">
    <property type="entry name" value="AAA"/>
    <property type="match status" value="1"/>
</dbReference>
<keyword evidence="4" id="KW-0547">Nucleotide-binding</keyword>
<evidence type="ECO:0000256" key="3">
    <source>
        <dbReference type="ARBA" id="ARBA00022692"/>
    </source>
</evidence>
<dbReference type="GO" id="GO:0140359">
    <property type="term" value="F:ABC-type transporter activity"/>
    <property type="evidence" value="ECO:0007669"/>
    <property type="project" value="InterPro"/>
</dbReference>